<gene>
    <name evidence="1" type="ORF">AC625_10375</name>
</gene>
<dbReference type="PATRIC" id="fig|1679170.3.peg.2316"/>
<sequence>MDLTNDWKKEVVVFYTEGTGTGLSLGKVHIINPTNFKELKIESLDEIIKKHIQSKVEKYDDRVEVKEEDNRTPEESELIKLRKEIQRLLMENYILKQAALIIGRK</sequence>
<accession>A0A0K9H185</accession>
<keyword evidence="2" id="KW-1185">Reference proteome</keyword>
<organism evidence="1 2">
    <name type="scientific">Peribacillus loiseleuriae</name>
    <dbReference type="NCBI Taxonomy" id="1679170"/>
    <lineage>
        <taxon>Bacteria</taxon>
        <taxon>Bacillati</taxon>
        <taxon>Bacillota</taxon>
        <taxon>Bacilli</taxon>
        <taxon>Bacillales</taxon>
        <taxon>Bacillaceae</taxon>
        <taxon>Peribacillus</taxon>
    </lineage>
</organism>
<evidence type="ECO:0000313" key="2">
    <source>
        <dbReference type="Proteomes" id="UP000037146"/>
    </source>
</evidence>
<name>A0A0K9H185_9BACI</name>
<comment type="caution">
    <text evidence="1">The sequence shown here is derived from an EMBL/GenBank/DDBJ whole genome shotgun (WGS) entry which is preliminary data.</text>
</comment>
<protein>
    <submittedName>
        <fullName evidence="1">Uncharacterized protein</fullName>
    </submittedName>
</protein>
<reference evidence="2" key="1">
    <citation type="submission" date="2015-07" db="EMBL/GenBank/DDBJ databases">
        <title>Genome sequencing project for genomic taxonomy and phylogenomics of Bacillus-like bacteria.</title>
        <authorList>
            <person name="Liu B."/>
            <person name="Wang J."/>
            <person name="Zhu Y."/>
            <person name="Liu G."/>
            <person name="Chen Q."/>
            <person name="Chen Z."/>
            <person name="Lan J."/>
            <person name="Che J."/>
            <person name="Ge C."/>
            <person name="Shi H."/>
            <person name="Pan Z."/>
            <person name="Liu X."/>
        </authorList>
    </citation>
    <scope>NUCLEOTIDE SEQUENCE [LARGE SCALE GENOMIC DNA]</scope>
    <source>
        <strain evidence="2">FJAT-27997</strain>
    </source>
</reference>
<dbReference type="STRING" id="1679170.AC625_10375"/>
<evidence type="ECO:0000313" key="1">
    <source>
        <dbReference type="EMBL" id="KMY52302.1"/>
    </source>
</evidence>
<dbReference type="Proteomes" id="UP000037146">
    <property type="component" value="Unassembled WGS sequence"/>
</dbReference>
<dbReference type="AlphaFoldDB" id="A0A0K9H185"/>
<proteinExistence type="predicted"/>
<dbReference type="EMBL" id="LFZW01000001">
    <property type="protein sequence ID" value="KMY52302.1"/>
    <property type="molecule type" value="Genomic_DNA"/>
</dbReference>